<evidence type="ECO:0000256" key="4">
    <source>
        <dbReference type="ARBA" id="ARBA00016640"/>
    </source>
</evidence>
<dbReference type="Pfam" id="PF05758">
    <property type="entry name" value="Ycf1"/>
    <property type="match status" value="1"/>
</dbReference>
<reference evidence="10" key="1">
    <citation type="submission" date="2020-05" db="EMBL/GenBank/DDBJ databases">
        <title>Complete chloroplast genome of Rhododendron griersonianum, a critically endangered plant species with extremely small populations (PSESP) from Southwest China.</title>
        <authorList>
            <person name="Liu D."/>
            <person name="Ma Y."/>
        </authorList>
    </citation>
    <scope>NUCLEOTIDE SEQUENCE</scope>
</reference>
<dbReference type="GO" id="GO:0015031">
    <property type="term" value="P:protein transport"/>
    <property type="evidence" value="ECO:0007669"/>
    <property type="project" value="UniProtKB-KW"/>
</dbReference>
<keyword evidence="5 9" id="KW-0812">Transmembrane</keyword>
<proteinExistence type="inferred from homology"/>
<geneLocation type="chloroplast" evidence="10"/>
<dbReference type="AlphaFoldDB" id="A0A7D5FH62"/>
<keyword evidence="9" id="KW-0472">Membrane</keyword>
<sequence length="156" mass="18708">MQKRVAAMTGFLMGQFVMFTSIYDGPLHQVLVQPHNLIMLFLSSFFVQLFWTNLKTLRNTEFLHPEDAIIIKRRRVLRLQLEFMLNFFVQLCNPYLEPDSMVPRLVSIFLYNNENKILFVIYSLVGWLIGHVFFMILFMKLLKFIIDWVRNNFFES</sequence>
<evidence type="ECO:0000256" key="2">
    <source>
        <dbReference type="ARBA" id="ARBA00009956"/>
    </source>
</evidence>
<evidence type="ECO:0000256" key="8">
    <source>
        <dbReference type="ARBA" id="ARBA00029978"/>
    </source>
</evidence>
<dbReference type="RefSeq" id="YP_009915103.1">
    <property type="nucleotide sequence ID" value="NC_050162.1"/>
</dbReference>
<protein>
    <recommendedName>
        <fullName evidence="4 9">Protein TIC 214</fullName>
    </recommendedName>
    <alternativeName>
        <fullName evidence="8 9">Translocon at the inner envelope membrane of chloroplasts 214</fullName>
    </alternativeName>
</protein>
<dbReference type="GeneID" id="58699692"/>
<organism evidence="10">
    <name type="scientific">Rhododendron griersonianum</name>
    <dbReference type="NCBI Taxonomy" id="479676"/>
    <lineage>
        <taxon>Eukaryota</taxon>
        <taxon>Viridiplantae</taxon>
        <taxon>Streptophyta</taxon>
        <taxon>Embryophyta</taxon>
        <taxon>Tracheophyta</taxon>
        <taxon>Spermatophyta</taxon>
        <taxon>Magnoliopsida</taxon>
        <taxon>eudicotyledons</taxon>
        <taxon>Gunneridae</taxon>
        <taxon>Pentapetalae</taxon>
        <taxon>asterids</taxon>
        <taxon>Ericales</taxon>
        <taxon>Ericaceae</taxon>
        <taxon>Ericoideae</taxon>
        <taxon>Rhodoreae</taxon>
        <taxon>Rhododendron</taxon>
    </lineage>
</organism>
<comment type="function">
    <text evidence="9">Involved in protein precursor import into chloroplasts. May be part of an intermediate translocation complex acting as a protein-conducting channel at the inner envelope.</text>
</comment>
<keyword evidence="9" id="KW-0813">Transport</keyword>
<evidence type="ECO:0000256" key="5">
    <source>
        <dbReference type="ARBA" id="ARBA00022692"/>
    </source>
</evidence>
<keyword evidence="9" id="KW-1001">Plastid inner membrane</keyword>
<evidence type="ECO:0000256" key="3">
    <source>
        <dbReference type="ARBA" id="ARBA00011510"/>
    </source>
</evidence>
<keyword evidence="6 9" id="KW-0653">Protein transport</keyword>
<evidence type="ECO:0000256" key="7">
    <source>
        <dbReference type="ARBA" id="ARBA00022989"/>
    </source>
</evidence>
<gene>
    <name evidence="10" type="primary">ycf1</name>
    <name evidence="9" type="synonym">TIC214</name>
</gene>
<evidence type="ECO:0000256" key="9">
    <source>
        <dbReference type="RuleBase" id="RU364085"/>
    </source>
</evidence>
<comment type="subunit">
    <text evidence="3 9">Part of the Tic complex.</text>
</comment>
<feature type="transmembrane region" description="Helical" evidence="9">
    <location>
        <begin position="35"/>
        <end position="54"/>
    </location>
</feature>
<comment type="subcellular location">
    <subcellularLocation>
        <location evidence="1">Plastid membrane</location>
        <topology evidence="1">Multi-pass membrane protein</topology>
    </subcellularLocation>
    <subcellularLocation>
        <location evidence="9">Plastid</location>
        <location evidence="9">Chloroplast inner membrane</location>
    </subcellularLocation>
</comment>
<feature type="transmembrane region" description="Helical" evidence="9">
    <location>
        <begin position="5"/>
        <end position="23"/>
    </location>
</feature>
<evidence type="ECO:0000256" key="6">
    <source>
        <dbReference type="ARBA" id="ARBA00022927"/>
    </source>
</evidence>
<comment type="similarity">
    <text evidence="2 9">Belongs to the TIC214 family.</text>
</comment>
<keyword evidence="9 10" id="KW-0150">Chloroplast</keyword>
<dbReference type="InterPro" id="IPR008896">
    <property type="entry name" value="TIC214"/>
</dbReference>
<accession>A0A7D5FH62</accession>
<feature type="transmembrane region" description="Helical" evidence="9">
    <location>
        <begin position="116"/>
        <end position="138"/>
    </location>
</feature>
<name>A0A7D5FH62_9ERIC</name>
<evidence type="ECO:0000256" key="1">
    <source>
        <dbReference type="ARBA" id="ARBA00004446"/>
    </source>
</evidence>
<evidence type="ECO:0000313" key="10">
    <source>
        <dbReference type="EMBL" id="QLF67813.1"/>
    </source>
</evidence>
<keyword evidence="9 10" id="KW-0934">Plastid</keyword>
<dbReference type="EMBL" id="MT533181">
    <property type="protein sequence ID" value="QLF67813.1"/>
    <property type="molecule type" value="Genomic_DNA"/>
</dbReference>
<dbReference type="GO" id="GO:0009706">
    <property type="term" value="C:chloroplast inner membrane"/>
    <property type="evidence" value="ECO:0007669"/>
    <property type="project" value="UniProtKB-SubCell"/>
</dbReference>
<keyword evidence="7 9" id="KW-1133">Transmembrane helix</keyword>